<proteinExistence type="predicted"/>
<dbReference type="RefSeq" id="WP_011414271.1">
    <property type="nucleotide sequence ID" value="NC_007722.1"/>
</dbReference>
<dbReference type="AlphaFoldDB" id="Q2NA56"/>
<feature type="signal peptide" evidence="1">
    <location>
        <begin position="1"/>
        <end position="22"/>
    </location>
</feature>
<dbReference type="SMART" id="SM00287">
    <property type="entry name" value="SH3b"/>
    <property type="match status" value="1"/>
</dbReference>
<reference evidence="4" key="1">
    <citation type="journal article" date="2009" name="J. Bacteriol.">
        <title>Complete genome sequence of Erythrobacter litoralis HTCC2594.</title>
        <authorList>
            <person name="Oh H.M."/>
            <person name="Giovannoni S.J."/>
            <person name="Ferriera S."/>
            <person name="Johnson J."/>
            <person name="Cho J.C."/>
        </authorList>
    </citation>
    <scope>NUCLEOTIDE SEQUENCE [LARGE SCALE GENOMIC DNA]</scope>
    <source>
        <strain evidence="4">HTCC2594</strain>
    </source>
</reference>
<dbReference type="EMBL" id="CP000157">
    <property type="protein sequence ID" value="ABC63435.1"/>
    <property type="molecule type" value="Genomic_DNA"/>
</dbReference>
<accession>Q2NA56</accession>
<feature type="domain" description="SH3b" evidence="2">
    <location>
        <begin position="28"/>
        <end position="91"/>
    </location>
</feature>
<dbReference type="PROSITE" id="PS51257">
    <property type="entry name" value="PROKAR_LIPOPROTEIN"/>
    <property type="match status" value="1"/>
</dbReference>
<dbReference type="KEGG" id="eli:ELI_06715"/>
<evidence type="ECO:0000259" key="2">
    <source>
        <dbReference type="SMART" id="SM00287"/>
    </source>
</evidence>
<dbReference type="OrthoDB" id="9810773at2"/>
<feature type="chain" id="PRO_5004213205" description="SH3b domain-containing protein" evidence="1">
    <location>
        <begin position="23"/>
        <end position="156"/>
    </location>
</feature>
<dbReference type="Pfam" id="PF06347">
    <property type="entry name" value="SH3_4"/>
    <property type="match status" value="2"/>
</dbReference>
<dbReference type="InterPro" id="IPR010466">
    <property type="entry name" value="DUF1058"/>
</dbReference>
<name>Q2NA56_ERYLH</name>
<dbReference type="HOGENOM" id="CLU_086360_2_0_5"/>
<dbReference type="Proteomes" id="UP000008808">
    <property type="component" value="Chromosome"/>
</dbReference>
<evidence type="ECO:0000313" key="4">
    <source>
        <dbReference type="Proteomes" id="UP000008808"/>
    </source>
</evidence>
<keyword evidence="1" id="KW-0732">Signal</keyword>
<sequence length="156" mass="16977">MVRTAILIPLCLVLAACGSAAAQQREVPYWASINTTELNMRVGPSTEYRIQWVFKREGLPVKVLRLKDGWRYIEDPVGDQGWVAARMLSTERGGVVTGEGLAPMRAAPADNSSLKWNLEPGVVGTLGDCEAGWCVFSVEGREGYVPEARLWGAGTP</sequence>
<dbReference type="STRING" id="314225.ELI_06715"/>
<evidence type="ECO:0000256" key="1">
    <source>
        <dbReference type="SAM" id="SignalP"/>
    </source>
</evidence>
<dbReference type="InterPro" id="IPR003646">
    <property type="entry name" value="SH3-like_bac-type"/>
</dbReference>
<organism evidence="3 4">
    <name type="scientific">Erythrobacter litoralis (strain HTCC2594)</name>
    <dbReference type="NCBI Taxonomy" id="314225"/>
    <lineage>
        <taxon>Bacteria</taxon>
        <taxon>Pseudomonadati</taxon>
        <taxon>Pseudomonadota</taxon>
        <taxon>Alphaproteobacteria</taxon>
        <taxon>Sphingomonadales</taxon>
        <taxon>Erythrobacteraceae</taxon>
        <taxon>Erythrobacter/Porphyrobacter group</taxon>
        <taxon>Erythrobacter</taxon>
    </lineage>
</organism>
<dbReference type="Gene3D" id="2.30.30.40">
    <property type="entry name" value="SH3 Domains"/>
    <property type="match status" value="1"/>
</dbReference>
<dbReference type="eggNOG" id="COG3807">
    <property type="taxonomic scope" value="Bacteria"/>
</dbReference>
<keyword evidence="4" id="KW-1185">Reference proteome</keyword>
<evidence type="ECO:0000313" key="3">
    <source>
        <dbReference type="EMBL" id="ABC63435.1"/>
    </source>
</evidence>
<protein>
    <recommendedName>
        <fullName evidence="2">SH3b domain-containing protein</fullName>
    </recommendedName>
</protein>
<gene>
    <name evidence="3" type="ordered locus">ELI_06715</name>
</gene>